<feature type="chain" id="PRO_5046806681" evidence="2">
    <location>
        <begin position="31"/>
        <end position="572"/>
    </location>
</feature>
<dbReference type="Proteomes" id="UP001499854">
    <property type="component" value="Unassembled WGS sequence"/>
</dbReference>
<evidence type="ECO:0000313" key="3">
    <source>
        <dbReference type="EMBL" id="GAA1971829.1"/>
    </source>
</evidence>
<proteinExistence type="predicted"/>
<organism evidence="3 4">
    <name type="scientific">Catenulispora subtropica</name>
    <dbReference type="NCBI Taxonomy" id="450798"/>
    <lineage>
        <taxon>Bacteria</taxon>
        <taxon>Bacillati</taxon>
        <taxon>Actinomycetota</taxon>
        <taxon>Actinomycetes</taxon>
        <taxon>Catenulisporales</taxon>
        <taxon>Catenulisporaceae</taxon>
        <taxon>Catenulispora</taxon>
    </lineage>
</organism>
<evidence type="ECO:0000256" key="1">
    <source>
        <dbReference type="SAM" id="MobiDB-lite"/>
    </source>
</evidence>
<evidence type="ECO:0000256" key="2">
    <source>
        <dbReference type="SAM" id="SignalP"/>
    </source>
</evidence>
<accession>A0ABP5D1R5</accession>
<name>A0ABP5D1R5_9ACTN</name>
<gene>
    <name evidence="3" type="ORF">GCM10009838_34050</name>
</gene>
<feature type="signal peptide" evidence="2">
    <location>
        <begin position="1"/>
        <end position="30"/>
    </location>
</feature>
<dbReference type="RefSeq" id="WP_344658005.1">
    <property type="nucleotide sequence ID" value="NZ_BAAAQM010000017.1"/>
</dbReference>
<dbReference type="Gene3D" id="2.60.120.260">
    <property type="entry name" value="Galactose-binding domain-like"/>
    <property type="match status" value="1"/>
</dbReference>
<feature type="region of interest" description="Disordered" evidence="1">
    <location>
        <begin position="326"/>
        <end position="345"/>
    </location>
</feature>
<dbReference type="InterPro" id="IPR006311">
    <property type="entry name" value="TAT_signal"/>
</dbReference>
<keyword evidence="4" id="KW-1185">Reference proteome</keyword>
<dbReference type="PROSITE" id="PS51318">
    <property type="entry name" value="TAT"/>
    <property type="match status" value="1"/>
</dbReference>
<protein>
    <submittedName>
        <fullName evidence="3">Uncharacterized protein</fullName>
    </submittedName>
</protein>
<sequence length="572" mass="57485">MRSKPSLRRAIVAAATVLSLGTAAAGTALATPNGTANARSHHYGIKLMHPGAAAGGAHTAASANTLSLQTSNTTGAVSPQPTVYLVFWGSQWNSNDPAGVQADMKGMFGGLYGGSDTWGTVLTQYCEGLAAGTTDCAGQGTPVAHPASSPLAGSWVDNASAEPANPTAGDLANEAAKAAAHFGNTTQAPNTNAQYVIVSATGTHPDGFPNSGFCAWHDQTSTSYGTLAYTNLPYIPDSGAGACTTLTDGRLLSGIESTETHEYAETVTDFWPTTGWYNSSGGEIGDECQQLDAYLTLSTGTYDMQGIWSNQANACVTQGGSSSPDYSLSASPASGAVTAGGSTTTKVSTTASGGFTGTIALSATGLPAGATATFSPTSVTAGASSTLTIATSASTPAGTSTITVTGTSGSLSHTATYTLTVNQTGTGGITNGGFETGDFSGWTTSGASTSIVTTGAHSGTHAARLGGTTPTNGDSAAAQTFTAPTGTTTLAFWYDTVCPDTVTYDWATATLKDNTTGTTSTVLAKTCVSNSGWKQITKAVTAGHSYTLTLISHDDNYSGDPTYTLYDDATVS</sequence>
<keyword evidence="2" id="KW-0732">Signal</keyword>
<evidence type="ECO:0000313" key="4">
    <source>
        <dbReference type="Proteomes" id="UP001499854"/>
    </source>
</evidence>
<comment type="caution">
    <text evidence="3">The sequence shown here is derived from an EMBL/GenBank/DDBJ whole genome shotgun (WGS) entry which is preliminary data.</text>
</comment>
<dbReference type="EMBL" id="BAAAQM010000017">
    <property type="protein sequence ID" value="GAA1971829.1"/>
    <property type="molecule type" value="Genomic_DNA"/>
</dbReference>
<reference evidence="4" key="1">
    <citation type="journal article" date="2019" name="Int. J. Syst. Evol. Microbiol.">
        <title>The Global Catalogue of Microorganisms (GCM) 10K type strain sequencing project: providing services to taxonomists for standard genome sequencing and annotation.</title>
        <authorList>
            <consortium name="The Broad Institute Genomics Platform"/>
            <consortium name="The Broad Institute Genome Sequencing Center for Infectious Disease"/>
            <person name="Wu L."/>
            <person name="Ma J."/>
        </authorList>
    </citation>
    <scope>NUCLEOTIDE SEQUENCE [LARGE SCALE GENOMIC DNA]</scope>
    <source>
        <strain evidence="4">JCM 16013</strain>
    </source>
</reference>